<keyword evidence="2" id="KW-0238">DNA-binding</keyword>
<dbReference type="InterPro" id="IPR005119">
    <property type="entry name" value="LysR_subst-bd"/>
</dbReference>
<feature type="domain" description="LysR substrate-binding" evidence="1">
    <location>
        <begin position="3"/>
        <end position="88"/>
    </location>
</feature>
<organism evidence="2 3">
    <name type="scientific">Caballeronia udeis</name>
    <dbReference type="NCBI Taxonomy" id="1232866"/>
    <lineage>
        <taxon>Bacteria</taxon>
        <taxon>Pseudomonadati</taxon>
        <taxon>Pseudomonadota</taxon>
        <taxon>Betaproteobacteria</taxon>
        <taxon>Burkholderiales</taxon>
        <taxon>Burkholderiaceae</taxon>
        <taxon>Caballeronia</taxon>
    </lineage>
</organism>
<dbReference type="EMBL" id="JBIYDN010000019">
    <property type="protein sequence ID" value="MFK4445413.1"/>
    <property type="molecule type" value="Genomic_DNA"/>
</dbReference>
<evidence type="ECO:0000313" key="2">
    <source>
        <dbReference type="EMBL" id="MFK4445413.1"/>
    </source>
</evidence>
<dbReference type="Proteomes" id="UP001620514">
    <property type="component" value="Unassembled WGS sequence"/>
</dbReference>
<dbReference type="Gene3D" id="3.40.190.290">
    <property type="match status" value="1"/>
</dbReference>
<keyword evidence="3" id="KW-1185">Reference proteome</keyword>
<dbReference type="Pfam" id="PF03466">
    <property type="entry name" value="LysR_substrate"/>
    <property type="match status" value="1"/>
</dbReference>
<gene>
    <name evidence="2" type="ORF">ABH943_005438</name>
</gene>
<evidence type="ECO:0000259" key="1">
    <source>
        <dbReference type="Pfam" id="PF03466"/>
    </source>
</evidence>
<dbReference type="GO" id="GO:0003677">
    <property type="term" value="F:DNA binding"/>
    <property type="evidence" value="ECO:0007669"/>
    <property type="project" value="UniProtKB-KW"/>
</dbReference>
<evidence type="ECO:0000313" key="3">
    <source>
        <dbReference type="Proteomes" id="UP001620514"/>
    </source>
</evidence>
<proteinExistence type="predicted"/>
<accession>A0ABW8MP00</accession>
<protein>
    <submittedName>
        <fullName evidence="2">DNA-binding transcriptional LysR family regulator</fullName>
    </submittedName>
</protein>
<sequence>MRQVERWAGDQGALALSIASGEVLHDQALKGCGLVFKALQDVEDDLRVGRLIERLAPCHCDEIELYAVLANRRHESPRVRVLLDFFLDFVQETPGEKSSA</sequence>
<dbReference type="SUPFAM" id="SSF53850">
    <property type="entry name" value="Periplasmic binding protein-like II"/>
    <property type="match status" value="1"/>
</dbReference>
<name>A0ABW8MP00_9BURK</name>
<comment type="caution">
    <text evidence="2">The sequence shown here is derived from an EMBL/GenBank/DDBJ whole genome shotgun (WGS) entry which is preliminary data.</text>
</comment>
<reference evidence="2 3" key="1">
    <citation type="submission" date="2024-11" db="EMBL/GenBank/DDBJ databases">
        <title>Using genomics to understand microbial adaptation to soil warming.</title>
        <authorList>
            <person name="Deangelis K.M. PhD."/>
        </authorList>
    </citation>
    <scope>NUCLEOTIDE SEQUENCE [LARGE SCALE GENOMIC DNA]</scope>
    <source>
        <strain evidence="2 3">GAS97</strain>
    </source>
</reference>